<dbReference type="Proteomes" id="UP001176429">
    <property type="component" value="Unassembled WGS sequence"/>
</dbReference>
<evidence type="ECO:0000313" key="2">
    <source>
        <dbReference type="Proteomes" id="UP001176429"/>
    </source>
</evidence>
<evidence type="ECO:0000313" key="1">
    <source>
        <dbReference type="EMBL" id="MDO7877388.1"/>
    </source>
</evidence>
<dbReference type="EMBL" id="JAUQSY010000019">
    <property type="protein sequence ID" value="MDO7877388.1"/>
    <property type="molecule type" value="Genomic_DNA"/>
</dbReference>
<accession>A0ABT9BI84</accession>
<reference evidence="1" key="1">
    <citation type="submission" date="2023-07" db="EMBL/GenBank/DDBJ databases">
        <authorList>
            <person name="Kim M.K."/>
        </authorList>
    </citation>
    <scope>NUCLEOTIDE SEQUENCE</scope>
    <source>
        <strain evidence="1">ASUV-10-1</strain>
    </source>
</reference>
<comment type="caution">
    <text evidence="1">The sequence shown here is derived from an EMBL/GenBank/DDBJ whole genome shotgun (WGS) entry which is preliminary data.</text>
</comment>
<name>A0ABT9BI84_9BACT</name>
<dbReference type="RefSeq" id="WP_305008817.1">
    <property type="nucleotide sequence ID" value="NZ_JAUQSY010000019.1"/>
</dbReference>
<keyword evidence="2" id="KW-1185">Reference proteome</keyword>
<protein>
    <recommendedName>
        <fullName evidence="3">LysM domain-containing protein</fullName>
    </recommendedName>
</protein>
<gene>
    <name evidence="1" type="ORF">Q5H93_21785</name>
</gene>
<sequence>MSTHTIITAGQSLLDVAVQELGSLESLFDLADAAGLAITDALTPGAMLPVPASAAALPDVARYFAGRGQRINTGDVPAGVPPPRPGDYTLDYAPGDYLTI</sequence>
<organism evidence="1 2">
    <name type="scientific">Hymenobacter aranciens</name>
    <dbReference type="NCBI Taxonomy" id="3063996"/>
    <lineage>
        <taxon>Bacteria</taxon>
        <taxon>Pseudomonadati</taxon>
        <taxon>Bacteroidota</taxon>
        <taxon>Cytophagia</taxon>
        <taxon>Cytophagales</taxon>
        <taxon>Hymenobacteraceae</taxon>
        <taxon>Hymenobacter</taxon>
    </lineage>
</organism>
<proteinExistence type="predicted"/>
<evidence type="ECO:0008006" key="3">
    <source>
        <dbReference type="Google" id="ProtNLM"/>
    </source>
</evidence>